<name>A0A549YEM2_9BACI</name>
<sequence>MDFFKSEAAYQKLFSEFKKKYESLGRIGGTVPVRLFTDEELEVIGGFFGMPGLKLAAKGTISMPAFERQLADTRFSDVALKSLLDAFFGEEIISKKQRKQEKEAGLHAFVASLREKYTSLAFWFDYLVENPGETRWIWTLLEREPERFVGMVDRLQAAWGQLPSSLERLPMFSQRVTGDPHVFDLHTDQGKLWLNVLAIGVREPVPTSTEAINELLQHYHIYRDDLLNYVTCAGLLAETETGTHPVWEAAVSENTVQIVPIRELVNVTAVYPAYGSDVWVVENSGVCATILDYRKGVPIVCTNGQFTLAALMLLDRLVESGNTLHYAGDFDPEGLGMAQRLLNRYPDGRVKLWHMDVEAYAASNPVKELPDERLEKLNRIEHPTLADVAARMREKGKAGYQEALVERMVEDMKKGEFEK</sequence>
<organism evidence="4 6">
    <name type="scientific">Lentibacillus cibarius</name>
    <dbReference type="NCBI Taxonomy" id="2583219"/>
    <lineage>
        <taxon>Bacteria</taxon>
        <taxon>Bacillati</taxon>
        <taxon>Bacillota</taxon>
        <taxon>Bacilli</taxon>
        <taxon>Bacillales</taxon>
        <taxon>Bacillaceae</taxon>
        <taxon>Lentibacillus</taxon>
    </lineage>
</organism>
<evidence type="ECO:0000259" key="2">
    <source>
        <dbReference type="Pfam" id="PF11796"/>
    </source>
</evidence>
<comment type="caution">
    <text evidence="4">The sequence shown here is derived from an EMBL/GenBank/DDBJ whole genome shotgun (WGS) entry which is preliminary data.</text>
</comment>
<dbReference type="InterPro" id="IPR013495">
    <property type="entry name" value="CHP02679"/>
</dbReference>
<dbReference type="EMBL" id="VJMZ01000001">
    <property type="protein sequence ID" value="TRM10297.1"/>
    <property type="molecule type" value="Genomic_DNA"/>
</dbReference>
<evidence type="ECO:0000259" key="1">
    <source>
        <dbReference type="Pfam" id="PF09664"/>
    </source>
</evidence>
<dbReference type="Proteomes" id="UP000306980">
    <property type="component" value="Unassembled WGS sequence"/>
</dbReference>
<evidence type="ECO:0000313" key="5">
    <source>
        <dbReference type="Proteomes" id="UP000306980"/>
    </source>
</evidence>
<dbReference type="RefSeq" id="WP_138601806.1">
    <property type="nucleotide sequence ID" value="NZ_VCIA01000001.1"/>
</dbReference>
<dbReference type="Proteomes" id="UP000319280">
    <property type="component" value="Unassembled WGS sequence"/>
</dbReference>
<accession>A0A549YEM2</accession>
<keyword evidence="6" id="KW-1185">Reference proteome</keyword>
<dbReference type="AlphaFoldDB" id="A0A549YEM2"/>
<dbReference type="NCBIfam" id="TIGR02679">
    <property type="entry name" value="TIGR02679 family protein"/>
    <property type="match status" value="1"/>
</dbReference>
<feature type="domain" description="Conserved hypothetical protein CHP02679 N terminus" evidence="2">
    <location>
        <begin position="28"/>
        <end position="236"/>
    </location>
</feature>
<dbReference type="InterPro" id="IPR024466">
    <property type="entry name" value="CHP02679_N"/>
</dbReference>
<reference evidence="4 6" key="2">
    <citation type="submission" date="2019-07" db="EMBL/GenBank/DDBJ databases">
        <title>Genomic analysis of Lentibacillus sp. NKC851-2.</title>
        <authorList>
            <person name="Oh Y.J."/>
        </authorList>
    </citation>
    <scope>NUCLEOTIDE SEQUENCE [LARGE SCALE GENOMIC DNA]</scope>
    <source>
        <strain evidence="4 6">NKC851-2</strain>
    </source>
</reference>
<dbReference type="OrthoDB" id="1661308at2"/>
<evidence type="ECO:0000313" key="3">
    <source>
        <dbReference type="EMBL" id="TMN21421.1"/>
    </source>
</evidence>
<feature type="domain" description="DUF2399" evidence="1">
    <location>
        <begin position="260"/>
        <end position="412"/>
    </location>
</feature>
<dbReference type="EMBL" id="VCIA01000001">
    <property type="protein sequence ID" value="TMN21421.1"/>
    <property type="molecule type" value="Genomic_DNA"/>
</dbReference>
<dbReference type="Pfam" id="PF09664">
    <property type="entry name" value="DUF2399"/>
    <property type="match status" value="1"/>
</dbReference>
<accession>A0A5S3QJN3</accession>
<dbReference type="Pfam" id="PF11796">
    <property type="entry name" value="DUF3323"/>
    <property type="match status" value="1"/>
</dbReference>
<reference evidence="3 5" key="1">
    <citation type="submission" date="2019-05" db="EMBL/GenBank/DDBJ databases">
        <title>Genomic analysis of Lentibacillus sp. NKC220-2.</title>
        <authorList>
            <person name="Oh Y.J."/>
        </authorList>
    </citation>
    <scope>NUCLEOTIDE SEQUENCE [LARGE SCALE GENOMIC DNA]</scope>
    <source>
        <strain evidence="3 5">NKC220-2</strain>
    </source>
</reference>
<proteinExistence type="predicted"/>
<protein>
    <submittedName>
        <fullName evidence="4">TIGR02679 family protein</fullName>
    </submittedName>
</protein>
<dbReference type="InterPro" id="IPR024465">
    <property type="entry name" value="DUF2399"/>
</dbReference>
<gene>
    <name evidence="3" type="ORF">FFL34_04320</name>
    <name evidence="4" type="ORF">FH966_00385</name>
</gene>
<evidence type="ECO:0000313" key="4">
    <source>
        <dbReference type="EMBL" id="TRM10297.1"/>
    </source>
</evidence>
<evidence type="ECO:0000313" key="6">
    <source>
        <dbReference type="Proteomes" id="UP000319280"/>
    </source>
</evidence>